<dbReference type="EMBL" id="UEGS01000001">
    <property type="protein sequence ID" value="SRX82507.1"/>
    <property type="molecule type" value="Genomic_DNA"/>
</dbReference>
<keyword evidence="2" id="KW-1185">Reference proteome</keyword>
<evidence type="ECO:0008006" key="3">
    <source>
        <dbReference type="Google" id="ProtNLM"/>
    </source>
</evidence>
<organism evidence="1 2">
    <name type="scientific">Mycolicibacterium parafortuitum</name>
    <name type="common">Mycobacterium parafortuitum</name>
    <dbReference type="NCBI Taxonomy" id="39692"/>
    <lineage>
        <taxon>Bacteria</taxon>
        <taxon>Bacillati</taxon>
        <taxon>Actinomycetota</taxon>
        <taxon>Actinomycetes</taxon>
        <taxon>Mycobacteriales</taxon>
        <taxon>Mycobacteriaceae</taxon>
        <taxon>Mycolicibacterium</taxon>
    </lineage>
</organism>
<name>A0A375YMW1_MYCPF</name>
<dbReference type="SUPFAM" id="SSF55961">
    <property type="entry name" value="Bet v1-like"/>
    <property type="match status" value="1"/>
</dbReference>
<accession>A0A375YMW1</accession>
<dbReference type="RefSeq" id="WP_083145102.1">
    <property type="nucleotide sequence ID" value="NZ_MVID01000019.1"/>
</dbReference>
<dbReference type="AlphaFoldDB" id="A0A375YMW1"/>
<sequence length="219" mass="24471">MNHQLATSVAVVGVLYAARRYFRDWNTTKEESHGALAGDALMARPMMQATEAVWIDTDAELVWPWLVQMGQDRGGLYSFTRLENAAGLHYRNADRIHPEWQKLRVGDCVRLAPPGWLGLGDGVALEVADVDEPAAIVLRATPPASRWEMVWSFHLVPHGQDRCRLIVRSRLALRHPGDVLWAELFGPARAFLTRGILIGIKRRAESQPPAKAPKSVVQQ</sequence>
<protein>
    <recommendedName>
        <fullName evidence="3">SRPBCC family protein</fullName>
    </recommendedName>
</protein>
<reference evidence="1 2" key="1">
    <citation type="submission" date="2018-05" db="EMBL/GenBank/DDBJ databases">
        <authorList>
            <consortium name="IHU Genomes"/>
        </authorList>
    </citation>
    <scope>NUCLEOTIDE SEQUENCE [LARGE SCALE GENOMIC DNA]</scope>
    <source>
        <strain evidence="1 2">P7335</strain>
    </source>
</reference>
<gene>
    <name evidence="1" type="ORF">MPP7335_04267</name>
</gene>
<dbReference type="STRING" id="39692.BST38_19490"/>
<proteinExistence type="predicted"/>
<dbReference type="CDD" id="cd07812">
    <property type="entry name" value="SRPBCC"/>
    <property type="match status" value="1"/>
</dbReference>
<evidence type="ECO:0000313" key="2">
    <source>
        <dbReference type="Proteomes" id="UP000252008"/>
    </source>
</evidence>
<dbReference type="Proteomes" id="UP000252008">
    <property type="component" value="Unassembled WGS sequence"/>
</dbReference>
<evidence type="ECO:0000313" key="1">
    <source>
        <dbReference type="EMBL" id="SRX82507.1"/>
    </source>
</evidence>